<reference evidence="6 7" key="1">
    <citation type="journal article" date="2013" name="Front. Plant Sci.">
        <title>The Reference Genome of the Halophytic Plant Eutrema salsugineum.</title>
        <authorList>
            <person name="Yang R."/>
            <person name="Jarvis D.E."/>
            <person name="Chen H."/>
            <person name="Beilstein M.A."/>
            <person name="Grimwood J."/>
            <person name="Jenkins J."/>
            <person name="Shu S."/>
            <person name="Prochnik S."/>
            <person name="Xin M."/>
            <person name="Ma C."/>
            <person name="Schmutz J."/>
            <person name="Wing R.A."/>
            <person name="Mitchell-Olds T."/>
            <person name="Schumaker K.S."/>
            <person name="Wang X."/>
        </authorList>
    </citation>
    <scope>NUCLEOTIDE SEQUENCE [LARGE SCALE GENOMIC DNA]</scope>
</reference>
<organism evidence="6 7">
    <name type="scientific">Eutrema salsugineum</name>
    <name type="common">Saltwater cress</name>
    <name type="synonym">Sisymbrium salsugineum</name>
    <dbReference type="NCBI Taxonomy" id="72664"/>
    <lineage>
        <taxon>Eukaryota</taxon>
        <taxon>Viridiplantae</taxon>
        <taxon>Streptophyta</taxon>
        <taxon>Embryophyta</taxon>
        <taxon>Tracheophyta</taxon>
        <taxon>Spermatophyta</taxon>
        <taxon>Magnoliopsida</taxon>
        <taxon>eudicotyledons</taxon>
        <taxon>Gunneridae</taxon>
        <taxon>Pentapetalae</taxon>
        <taxon>rosids</taxon>
        <taxon>malvids</taxon>
        <taxon>Brassicales</taxon>
        <taxon>Brassicaceae</taxon>
        <taxon>Eutremeae</taxon>
        <taxon>Eutrema</taxon>
    </lineage>
</organism>
<dbReference type="OMA" id="EMCHIRS"/>
<dbReference type="InterPro" id="IPR035513">
    <property type="entry name" value="Invertase/methylesterase_inhib"/>
</dbReference>
<comment type="similarity">
    <text evidence="3">Belongs to the PMEI family.</text>
</comment>
<protein>
    <recommendedName>
        <fullName evidence="5">Pectinesterase inhibitor domain-containing protein</fullName>
    </recommendedName>
</protein>
<dbReference type="AlphaFoldDB" id="V4M3P9"/>
<feature type="domain" description="Pectinesterase inhibitor" evidence="5">
    <location>
        <begin position="37"/>
        <end position="185"/>
    </location>
</feature>
<dbReference type="CDD" id="cd15797">
    <property type="entry name" value="PMEI"/>
    <property type="match status" value="1"/>
</dbReference>
<keyword evidence="2" id="KW-1015">Disulfide bond</keyword>
<dbReference type="EMBL" id="KI517408">
    <property type="protein sequence ID" value="ESQ49487.1"/>
    <property type="molecule type" value="Genomic_DNA"/>
</dbReference>
<feature type="chain" id="PRO_5004724388" description="Pectinesterase inhibitor domain-containing protein" evidence="4">
    <location>
        <begin position="31"/>
        <end position="190"/>
    </location>
</feature>
<feature type="signal peptide" evidence="4">
    <location>
        <begin position="1"/>
        <end position="30"/>
    </location>
</feature>
<dbReference type="InterPro" id="IPR034086">
    <property type="entry name" value="PMEI_plant"/>
</dbReference>
<evidence type="ECO:0000259" key="5">
    <source>
        <dbReference type="SMART" id="SM00856"/>
    </source>
</evidence>
<evidence type="ECO:0000256" key="2">
    <source>
        <dbReference type="ARBA" id="ARBA00023157"/>
    </source>
</evidence>
<keyword evidence="7" id="KW-1185">Reference proteome</keyword>
<evidence type="ECO:0000313" key="6">
    <source>
        <dbReference type="EMBL" id="ESQ49487.1"/>
    </source>
</evidence>
<dbReference type="SMART" id="SM00856">
    <property type="entry name" value="PMEI"/>
    <property type="match status" value="1"/>
</dbReference>
<gene>
    <name evidence="6" type="ORF">EUTSA_v10022010mg</name>
</gene>
<dbReference type="Gene3D" id="1.20.140.40">
    <property type="entry name" value="Invertase/pectin methylesterase inhibitor family protein"/>
    <property type="match status" value="1"/>
</dbReference>
<dbReference type="Pfam" id="PF04043">
    <property type="entry name" value="PMEI"/>
    <property type="match status" value="1"/>
</dbReference>
<dbReference type="SUPFAM" id="SSF101148">
    <property type="entry name" value="Plant invertase/pectin methylesterase inhibitor"/>
    <property type="match status" value="1"/>
</dbReference>
<proteinExistence type="inferred from homology"/>
<dbReference type="PANTHER" id="PTHR36710">
    <property type="entry name" value="PECTINESTERASE INHIBITOR-LIKE"/>
    <property type="match status" value="1"/>
</dbReference>
<dbReference type="OrthoDB" id="764172at2759"/>
<dbReference type="NCBIfam" id="TIGR01614">
    <property type="entry name" value="PME_inhib"/>
    <property type="match status" value="1"/>
</dbReference>
<sequence length="190" mass="21468">MGISCITRNTYPIPLLLLLLILIIVPSSSSFAPTDIVTKVLLIKLCSQSTIHSHRFCVRWLTADHRTTSTNIHGLIELTVDKTRAFGLKNLALMNDLARGSGNDKQLKNAYESCANSYGITIKHLEEAKEFLRNSSFQLAFHAASKAHDYAYLCKDQFDGPSNEPPFVLHRSEKLIEMCYIARDFARLFY</sequence>
<dbReference type="Gramene" id="ESQ49487">
    <property type="protein sequence ID" value="ESQ49487"/>
    <property type="gene ID" value="EUTSA_v10022010mg"/>
</dbReference>
<evidence type="ECO:0000256" key="1">
    <source>
        <dbReference type="ARBA" id="ARBA00022729"/>
    </source>
</evidence>
<accession>V4M3P9</accession>
<dbReference type="KEGG" id="eus:EUTSA_v10022010mg"/>
<evidence type="ECO:0000313" key="7">
    <source>
        <dbReference type="Proteomes" id="UP000030689"/>
    </source>
</evidence>
<dbReference type="FunFam" id="1.20.140.40:FF:000008">
    <property type="entry name" value="Invertase/pectin methylesterase inhibitor family protein"/>
    <property type="match status" value="1"/>
</dbReference>
<dbReference type="InterPro" id="IPR052421">
    <property type="entry name" value="PCW_Enzyme_Inhibitor"/>
</dbReference>
<dbReference type="PANTHER" id="PTHR36710:SF4">
    <property type="entry name" value="PLANT INVERTASE_PECTIN METHYLESTERASE INHIBITOR SUPERFAMILY PROTEIN"/>
    <property type="match status" value="1"/>
</dbReference>
<keyword evidence="1 4" id="KW-0732">Signal</keyword>
<name>V4M3P9_EUTSA</name>
<dbReference type="GO" id="GO:0046910">
    <property type="term" value="F:pectinesterase inhibitor activity"/>
    <property type="evidence" value="ECO:0007669"/>
    <property type="project" value="InterPro"/>
</dbReference>
<dbReference type="Proteomes" id="UP000030689">
    <property type="component" value="Unassembled WGS sequence"/>
</dbReference>
<evidence type="ECO:0000256" key="3">
    <source>
        <dbReference type="ARBA" id="ARBA00038471"/>
    </source>
</evidence>
<dbReference type="InterPro" id="IPR006501">
    <property type="entry name" value="Pectinesterase_inhib_dom"/>
</dbReference>
<dbReference type="STRING" id="72664.V4M3P9"/>
<evidence type="ECO:0000256" key="4">
    <source>
        <dbReference type="SAM" id="SignalP"/>
    </source>
</evidence>